<keyword evidence="9" id="KW-0456">Lyase</keyword>
<feature type="transmembrane region" description="Helical" evidence="8">
    <location>
        <begin position="125"/>
        <end position="150"/>
    </location>
</feature>
<feature type="transmembrane region" description="Helical" evidence="8">
    <location>
        <begin position="29"/>
        <end position="46"/>
    </location>
</feature>
<dbReference type="Pfam" id="PF03977">
    <property type="entry name" value="OAD_beta"/>
    <property type="match status" value="1"/>
</dbReference>
<keyword evidence="2 7" id="KW-1003">Cell membrane</keyword>
<dbReference type="NCBIfam" id="TIGR01109">
    <property type="entry name" value="Na_pump_decarbB"/>
    <property type="match status" value="1"/>
</dbReference>
<evidence type="ECO:0000256" key="7">
    <source>
        <dbReference type="PIRNR" id="PIRNR015658"/>
    </source>
</evidence>
<dbReference type="EMBL" id="CP002085">
    <property type="protein sequence ID" value="ADK85975.1"/>
    <property type="molecule type" value="Genomic_DNA"/>
</dbReference>
<dbReference type="RefSeq" id="WP_013259414.1">
    <property type="nucleotide sequence ID" value="NC_014365.1"/>
</dbReference>
<dbReference type="AlphaFoldDB" id="E1QK82"/>
<feature type="transmembrane region" description="Helical" evidence="8">
    <location>
        <begin position="234"/>
        <end position="261"/>
    </location>
</feature>
<name>E1QK82_DESB2</name>
<evidence type="ECO:0000256" key="8">
    <source>
        <dbReference type="SAM" id="Phobius"/>
    </source>
</evidence>
<feature type="transmembrane region" description="Helical" evidence="8">
    <location>
        <begin position="371"/>
        <end position="399"/>
    </location>
</feature>
<keyword evidence="7" id="KW-0739">Sodium transport</keyword>
<dbReference type="PANTHER" id="PTHR35806">
    <property type="entry name" value="OXALOACETATE DECARBOXYLASE BETA CHAIN 2"/>
    <property type="match status" value="1"/>
</dbReference>
<dbReference type="GO" id="GO:0006814">
    <property type="term" value="P:sodium ion transport"/>
    <property type="evidence" value="ECO:0007669"/>
    <property type="project" value="UniProtKB-UniRule"/>
</dbReference>
<keyword evidence="3 8" id="KW-0812">Transmembrane</keyword>
<proteinExistence type="predicted"/>
<dbReference type="PIRSF" id="PIRSF015658">
    <property type="entry name" value="MmdB_OadB"/>
    <property type="match status" value="1"/>
</dbReference>
<dbReference type="GO" id="GO:0005886">
    <property type="term" value="C:plasma membrane"/>
    <property type="evidence" value="ECO:0007669"/>
    <property type="project" value="UniProtKB-SubCell"/>
</dbReference>
<dbReference type="eggNOG" id="COG1883">
    <property type="taxonomic scope" value="Bacteria"/>
</dbReference>
<sequence length="401" mass="42631">MGGFESIISYHDGVLKILNVQMGFVNLDLPHTIMIVVGLAFIFMAIKKEWEPYELLPIGAGMILANLPLTGLATLPAPGQADGTAGVLGIILKYGLYTWTILPQFIFFGIGALTDFSPLIANPRAFLLGAAAQIGIYCAFLGALAVGIFVPEWGFNLKEACSIGIIGGADGPTTIYTTGLLAPDIMGITATAAYSYMAMVAFIQPPIIKLLTSKAERATYMKPTLRPVSRAERVMFPVMAMLVIILLIPKSAPLVGFLLLGNLFRESGVVERLSHTAQNELINIITILLMLGIGASMPAERVMEPRTLLVLFLGLAAFSFGTAGGVLFGKIMAKFSKDPFNPMLGAAGVSAVPMSARIVHNMGQEANKRNFLLMHAMGPNVAGVIGSAVAGGYFLGLFIDF</sequence>
<keyword evidence="7" id="KW-0406">Ion transport</keyword>
<keyword evidence="10" id="KW-1185">Reference proteome</keyword>
<comment type="subcellular location">
    <subcellularLocation>
        <location evidence="1">Cell membrane</location>
        <topology evidence="1">Multi-pass membrane protein</topology>
    </subcellularLocation>
</comment>
<evidence type="ECO:0000256" key="1">
    <source>
        <dbReference type="ARBA" id="ARBA00004651"/>
    </source>
</evidence>
<dbReference type="HOGENOM" id="CLU_036168_0_0_7"/>
<accession>E1QK82</accession>
<keyword evidence="7" id="KW-0915">Sodium</keyword>
<reference evidence="9 10" key="1">
    <citation type="journal article" date="2010" name="Stand. Genomic Sci.">
        <title>Complete genome sequence of Desulfarculus baarsii type strain (2st14).</title>
        <authorList>
            <person name="Sun H."/>
            <person name="Spring S."/>
            <person name="Lapidus A."/>
            <person name="Davenport K."/>
            <person name="Del Rio T.G."/>
            <person name="Tice H."/>
            <person name="Nolan M."/>
            <person name="Copeland A."/>
            <person name="Cheng J.F."/>
            <person name="Lucas S."/>
            <person name="Tapia R."/>
            <person name="Goodwin L."/>
            <person name="Pitluck S."/>
            <person name="Ivanova N."/>
            <person name="Pagani I."/>
            <person name="Mavromatis K."/>
            <person name="Ovchinnikova G."/>
            <person name="Pati A."/>
            <person name="Chen A."/>
            <person name="Palaniappan K."/>
            <person name="Hauser L."/>
            <person name="Chang Y.J."/>
            <person name="Jeffries C.D."/>
            <person name="Detter J.C."/>
            <person name="Han C."/>
            <person name="Rohde M."/>
            <person name="Brambilla E."/>
            <person name="Goker M."/>
            <person name="Woyke T."/>
            <person name="Bristow J."/>
            <person name="Eisen J.A."/>
            <person name="Markowitz V."/>
            <person name="Hugenholtz P."/>
            <person name="Kyrpides N.C."/>
            <person name="Klenk H.P."/>
            <person name="Land M."/>
        </authorList>
    </citation>
    <scope>NUCLEOTIDE SEQUENCE [LARGE SCALE GENOMIC DNA]</scope>
    <source>
        <strain evidence="10">ATCC 33931 / DSM 2075 / LMG 7858 / VKM B-1802 / 2st14</strain>
    </source>
</reference>
<evidence type="ECO:0000256" key="5">
    <source>
        <dbReference type="ARBA" id="ARBA00022989"/>
    </source>
</evidence>
<keyword evidence="7" id="KW-0813">Transport</keyword>
<organism evidence="9 10">
    <name type="scientific">Desulfarculus baarsii (strain ATCC 33931 / DSM 2075 / LMG 7858 / VKM B-1802 / 2st14)</name>
    <dbReference type="NCBI Taxonomy" id="644282"/>
    <lineage>
        <taxon>Bacteria</taxon>
        <taxon>Pseudomonadati</taxon>
        <taxon>Thermodesulfobacteriota</taxon>
        <taxon>Desulfarculia</taxon>
        <taxon>Desulfarculales</taxon>
        <taxon>Desulfarculaceae</taxon>
        <taxon>Desulfarculus</taxon>
    </lineage>
</organism>
<feature type="transmembrane region" description="Helical" evidence="8">
    <location>
        <begin position="53"/>
        <end position="74"/>
    </location>
</feature>
<feature type="transmembrane region" description="Helical" evidence="8">
    <location>
        <begin position="308"/>
        <end position="328"/>
    </location>
</feature>
<dbReference type="STRING" id="644282.Deba_2621"/>
<feature type="transmembrane region" description="Helical" evidence="8">
    <location>
        <begin position="281"/>
        <end position="299"/>
    </location>
</feature>
<dbReference type="GO" id="GO:0016829">
    <property type="term" value="F:lyase activity"/>
    <property type="evidence" value="ECO:0007669"/>
    <property type="project" value="UniProtKB-KW"/>
</dbReference>
<keyword evidence="5 8" id="KW-1133">Transmembrane helix</keyword>
<gene>
    <name evidence="9" type="ordered locus">Deba_2621</name>
</gene>
<keyword evidence="4" id="KW-1278">Translocase</keyword>
<keyword evidence="6 7" id="KW-0472">Membrane</keyword>
<evidence type="ECO:0000256" key="2">
    <source>
        <dbReference type="ARBA" id="ARBA00022475"/>
    </source>
</evidence>
<evidence type="ECO:0000256" key="6">
    <source>
        <dbReference type="ARBA" id="ARBA00023136"/>
    </source>
</evidence>
<dbReference type="InterPro" id="IPR005661">
    <property type="entry name" value="OadB_MmdB"/>
</dbReference>
<evidence type="ECO:0000313" key="10">
    <source>
        <dbReference type="Proteomes" id="UP000009047"/>
    </source>
</evidence>
<protein>
    <submittedName>
        <fullName evidence="9">Sodium ion-translocating decarboxylase, beta subunit</fullName>
        <ecNumber evidence="9">4.1.1.3</ecNumber>
    </submittedName>
</protein>
<evidence type="ECO:0000313" key="9">
    <source>
        <dbReference type="EMBL" id="ADK85975.1"/>
    </source>
</evidence>
<dbReference type="EC" id="4.1.1.3" evidence="9"/>
<evidence type="ECO:0000256" key="3">
    <source>
        <dbReference type="ARBA" id="ARBA00022692"/>
    </source>
</evidence>
<evidence type="ECO:0000256" key="4">
    <source>
        <dbReference type="ARBA" id="ARBA00022967"/>
    </source>
</evidence>
<dbReference type="PANTHER" id="PTHR35806:SF1">
    <property type="entry name" value="OXALOACETATE DECARBOXYLASE BETA CHAIN 2"/>
    <property type="match status" value="1"/>
</dbReference>
<feature type="transmembrane region" description="Helical" evidence="8">
    <location>
        <begin position="94"/>
        <end position="113"/>
    </location>
</feature>
<dbReference type="KEGG" id="dbr:Deba_2621"/>
<dbReference type="Proteomes" id="UP000009047">
    <property type="component" value="Chromosome"/>
</dbReference>